<dbReference type="Pfam" id="PF03737">
    <property type="entry name" value="RraA-like"/>
    <property type="match status" value="1"/>
</dbReference>
<feature type="binding site" evidence="1">
    <location>
        <position position="183"/>
    </location>
    <ligand>
        <name>Mg(2+)</name>
        <dbReference type="ChEBI" id="CHEBI:18420"/>
    </ligand>
</feature>
<feature type="binding site" evidence="1">
    <location>
        <position position="182"/>
    </location>
    <ligand>
        <name>substrate</name>
    </ligand>
</feature>
<dbReference type="OrthoDB" id="108647at2"/>
<protein>
    <submittedName>
        <fullName evidence="3">Regulator of RNase E activity RraA</fullName>
    </submittedName>
</protein>
<feature type="chain" id="PRO_5012747821" evidence="2">
    <location>
        <begin position="23"/>
        <end position="316"/>
    </location>
</feature>
<sequence>MKIRVLICTLVMPLLLVTAAVAQSPADDHLVAPKEEILFYTSEWEGDRMPDGRPDVSDALLERLKQIRLEDAWQYLYEQGYNNQYEGGWKKLHPDRPIVGQVLTAQYMPKRPDIMQRLEREGTEAGHVGPMNTWPIDMLREGDVYLADSYGKIAQGTLIGSNLGNSIFDNSGNGVIFNGSLRDGEDLEKLEGFNAFVRDWHPSFLEETMLTGINVPIRIGEVSVMPGDVVLAKKRGIVFIPPHLLEGMVITAEIVKLRDEFAQQRMEAGVYTAGQIDTEWTDQIEEDFLGWLRENRIDQLPVSIEKMKQYLQQRTW</sequence>
<dbReference type="PANTHER" id="PTHR33254:SF16">
    <property type="entry name" value="BLR3842 PROTEIN"/>
    <property type="match status" value="1"/>
</dbReference>
<reference evidence="3 4" key="1">
    <citation type="submission" date="2016-11" db="EMBL/GenBank/DDBJ databases">
        <authorList>
            <person name="Jaros S."/>
            <person name="Januszkiewicz K."/>
            <person name="Wedrychowicz H."/>
        </authorList>
    </citation>
    <scope>NUCLEOTIDE SEQUENCE [LARGE SCALE GENOMIC DNA]</scope>
    <source>
        <strain evidence="3 4">DSM 21986</strain>
    </source>
</reference>
<keyword evidence="2" id="KW-0732">Signal</keyword>
<feature type="binding site" evidence="1">
    <location>
        <begin position="160"/>
        <end position="163"/>
    </location>
    <ligand>
        <name>substrate</name>
    </ligand>
</feature>
<accession>A0A1M4W888</accession>
<dbReference type="Gene3D" id="3.50.30.40">
    <property type="entry name" value="Ribonuclease E inhibitor RraA/RraA-like"/>
    <property type="match status" value="1"/>
</dbReference>
<dbReference type="PANTHER" id="PTHR33254">
    <property type="entry name" value="4-HYDROXY-4-METHYL-2-OXOGLUTARATE ALDOLASE 3-RELATED"/>
    <property type="match status" value="1"/>
</dbReference>
<dbReference type="RefSeq" id="WP_073059672.1">
    <property type="nucleotide sequence ID" value="NZ_FQUS01000003.1"/>
</dbReference>
<evidence type="ECO:0000256" key="2">
    <source>
        <dbReference type="SAM" id="SignalP"/>
    </source>
</evidence>
<name>A0A1M4W888_9BACT</name>
<dbReference type="AlphaFoldDB" id="A0A1M4W888"/>
<dbReference type="Proteomes" id="UP000184041">
    <property type="component" value="Unassembled WGS sequence"/>
</dbReference>
<keyword evidence="1" id="KW-0460">Magnesium</keyword>
<dbReference type="InterPro" id="IPR036704">
    <property type="entry name" value="RraA/RraA-like_sf"/>
</dbReference>
<keyword evidence="4" id="KW-1185">Reference proteome</keyword>
<dbReference type="STRING" id="1194090.SAMN05443144_103151"/>
<feature type="signal peptide" evidence="2">
    <location>
        <begin position="1"/>
        <end position="22"/>
    </location>
</feature>
<dbReference type="SUPFAM" id="SSF89562">
    <property type="entry name" value="RraA-like"/>
    <property type="match status" value="1"/>
</dbReference>
<comment type="cofactor">
    <cofactor evidence="1">
        <name>Mg(2+)</name>
        <dbReference type="ChEBI" id="CHEBI:18420"/>
    </cofactor>
</comment>
<dbReference type="EMBL" id="FQUS01000003">
    <property type="protein sequence ID" value="SHE77436.1"/>
    <property type="molecule type" value="Genomic_DNA"/>
</dbReference>
<evidence type="ECO:0000313" key="3">
    <source>
        <dbReference type="EMBL" id="SHE77436.1"/>
    </source>
</evidence>
<gene>
    <name evidence="3" type="ORF">SAMN05443144_103151</name>
</gene>
<keyword evidence="1" id="KW-0479">Metal-binding</keyword>
<organism evidence="3 4">
    <name type="scientific">Fodinibius roseus</name>
    <dbReference type="NCBI Taxonomy" id="1194090"/>
    <lineage>
        <taxon>Bacteria</taxon>
        <taxon>Pseudomonadati</taxon>
        <taxon>Balneolota</taxon>
        <taxon>Balneolia</taxon>
        <taxon>Balneolales</taxon>
        <taxon>Balneolaceae</taxon>
        <taxon>Fodinibius</taxon>
    </lineage>
</organism>
<dbReference type="GO" id="GO:0046872">
    <property type="term" value="F:metal ion binding"/>
    <property type="evidence" value="ECO:0007669"/>
    <property type="project" value="UniProtKB-KW"/>
</dbReference>
<dbReference type="InterPro" id="IPR005493">
    <property type="entry name" value="RraA/RraA-like"/>
</dbReference>
<evidence type="ECO:0000256" key="1">
    <source>
        <dbReference type="PIRSR" id="PIRSR605493-1"/>
    </source>
</evidence>
<evidence type="ECO:0000313" key="4">
    <source>
        <dbReference type="Proteomes" id="UP000184041"/>
    </source>
</evidence>
<proteinExistence type="predicted"/>